<dbReference type="PANTHER" id="PTHR30146">
    <property type="entry name" value="LACI-RELATED TRANSCRIPTIONAL REPRESSOR"/>
    <property type="match status" value="1"/>
</dbReference>
<evidence type="ECO:0000256" key="4">
    <source>
        <dbReference type="SAM" id="MobiDB-lite"/>
    </source>
</evidence>
<dbReference type="PROSITE" id="PS00356">
    <property type="entry name" value="HTH_LACI_1"/>
    <property type="match status" value="1"/>
</dbReference>
<dbReference type="PROSITE" id="PS50932">
    <property type="entry name" value="HTH_LACI_2"/>
    <property type="match status" value="1"/>
</dbReference>
<dbReference type="Pfam" id="PF00356">
    <property type="entry name" value="LacI"/>
    <property type="match status" value="1"/>
</dbReference>
<dbReference type="Pfam" id="PF13377">
    <property type="entry name" value="Peripla_BP_3"/>
    <property type="match status" value="1"/>
</dbReference>
<evidence type="ECO:0000259" key="5">
    <source>
        <dbReference type="PROSITE" id="PS50932"/>
    </source>
</evidence>
<keyword evidence="2" id="KW-0238">DNA-binding</keyword>
<feature type="region of interest" description="Disordered" evidence="4">
    <location>
        <begin position="1"/>
        <end position="43"/>
    </location>
</feature>
<name>A0A2S6IUJ1_9ACTN</name>
<reference evidence="6 7" key="1">
    <citation type="submission" date="2018-02" db="EMBL/GenBank/DDBJ databases">
        <title>Genomic Encyclopedia of Archaeal and Bacterial Type Strains, Phase II (KMG-II): from individual species to whole genera.</title>
        <authorList>
            <person name="Goeker M."/>
        </authorList>
    </citation>
    <scope>NUCLEOTIDE SEQUENCE [LARGE SCALE GENOMIC DNA]</scope>
    <source>
        <strain evidence="6 7">DSM 22857</strain>
    </source>
</reference>
<feature type="domain" description="HTH lacI-type" evidence="5">
    <location>
        <begin position="51"/>
        <end position="105"/>
    </location>
</feature>
<protein>
    <submittedName>
        <fullName evidence="6">LacI family transcriptional regulator</fullName>
    </submittedName>
</protein>
<keyword evidence="7" id="KW-1185">Reference proteome</keyword>
<dbReference type="CDD" id="cd06288">
    <property type="entry name" value="PBP1_sucrose_transcription_regulator"/>
    <property type="match status" value="1"/>
</dbReference>
<keyword evidence="3" id="KW-0804">Transcription</keyword>
<accession>A0A2S6IUJ1</accession>
<evidence type="ECO:0000313" key="7">
    <source>
        <dbReference type="Proteomes" id="UP000239485"/>
    </source>
</evidence>
<dbReference type="CDD" id="cd01392">
    <property type="entry name" value="HTH_LacI"/>
    <property type="match status" value="1"/>
</dbReference>
<dbReference type="Gene3D" id="3.40.50.2300">
    <property type="match status" value="2"/>
</dbReference>
<dbReference type="InterPro" id="IPR028082">
    <property type="entry name" value="Peripla_BP_I"/>
</dbReference>
<dbReference type="Gene3D" id="1.10.260.40">
    <property type="entry name" value="lambda repressor-like DNA-binding domains"/>
    <property type="match status" value="1"/>
</dbReference>
<dbReference type="SMART" id="SM00354">
    <property type="entry name" value="HTH_LACI"/>
    <property type="match status" value="1"/>
</dbReference>
<dbReference type="Proteomes" id="UP000239485">
    <property type="component" value="Unassembled WGS sequence"/>
</dbReference>
<gene>
    <name evidence="6" type="ORF">CLV92_10295</name>
</gene>
<dbReference type="SUPFAM" id="SSF53822">
    <property type="entry name" value="Periplasmic binding protein-like I"/>
    <property type="match status" value="1"/>
</dbReference>
<evidence type="ECO:0000256" key="1">
    <source>
        <dbReference type="ARBA" id="ARBA00023015"/>
    </source>
</evidence>
<organism evidence="6 7">
    <name type="scientific">Kineococcus xinjiangensis</name>
    <dbReference type="NCBI Taxonomy" id="512762"/>
    <lineage>
        <taxon>Bacteria</taxon>
        <taxon>Bacillati</taxon>
        <taxon>Actinomycetota</taxon>
        <taxon>Actinomycetes</taxon>
        <taxon>Kineosporiales</taxon>
        <taxon>Kineosporiaceae</taxon>
        <taxon>Kineococcus</taxon>
    </lineage>
</organism>
<dbReference type="AlphaFoldDB" id="A0A2S6IUJ1"/>
<dbReference type="GO" id="GO:0003700">
    <property type="term" value="F:DNA-binding transcription factor activity"/>
    <property type="evidence" value="ECO:0007669"/>
    <property type="project" value="TreeGrafter"/>
</dbReference>
<dbReference type="InterPro" id="IPR046335">
    <property type="entry name" value="LacI/GalR-like_sensor"/>
</dbReference>
<evidence type="ECO:0000313" key="6">
    <source>
        <dbReference type="EMBL" id="PPK97945.1"/>
    </source>
</evidence>
<sequence>MDRAEDHAERTAGRVLALPRPTRDGAPADGRTTSGASRSGMMRRVTARRASTLTEVAARAGVSLTTASKAINGQSRVSEETRARVLKAARELSFTPNPMARSLISGRSGTVGLVIVDSLSQRFVVPTMLGAEAALSEIDLTMITSDARGDAGRLKAILDMLRQRKVDGILVLGDDNAVTPSLSADIDVPVVYVHGETTQPRDIAHVPDDRYGGHLLAEHLLDTGRRRIAHVSGPAGTRAVTERAAGVQSALGSAGLELAAPIAYGPWSQRWGRQAVERLLTEVPDVDAIVCGSDQIAYGVVTGLQAAGRGVPDDVAVTGYDNWAPFALETDPPLTTVDMNLEDLGAAAVRDLFGIIDGERVGHGVRLHDCTLVVRESTGPAATGR</sequence>
<dbReference type="PANTHER" id="PTHR30146:SF109">
    <property type="entry name" value="HTH-TYPE TRANSCRIPTIONAL REGULATOR GALS"/>
    <property type="match status" value="1"/>
</dbReference>
<keyword evidence="1" id="KW-0805">Transcription regulation</keyword>
<dbReference type="GO" id="GO:0000976">
    <property type="term" value="F:transcription cis-regulatory region binding"/>
    <property type="evidence" value="ECO:0007669"/>
    <property type="project" value="TreeGrafter"/>
</dbReference>
<dbReference type="InterPro" id="IPR000843">
    <property type="entry name" value="HTH_LacI"/>
</dbReference>
<comment type="caution">
    <text evidence="6">The sequence shown here is derived from an EMBL/GenBank/DDBJ whole genome shotgun (WGS) entry which is preliminary data.</text>
</comment>
<dbReference type="InterPro" id="IPR010982">
    <property type="entry name" value="Lambda_DNA-bd_dom_sf"/>
</dbReference>
<dbReference type="EMBL" id="PTJD01000002">
    <property type="protein sequence ID" value="PPK97945.1"/>
    <property type="molecule type" value="Genomic_DNA"/>
</dbReference>
<evidence type="ECO:0000256" key="2">
    <source>
        <dbReference type="ARBA" id="ARBA00023125"/>
    </source>
</evidence>
<evidence type="ECO:0000256" key="3">
    <source>
        <dbReference type="ARBA" id="ARBA00023163"/>
    </source>
</evidence>
<proteinExistence type="predicted"/>
<dbReference type="SUPFAM" id="SSF47413">
    <property type="entry name" value="lambda repressor-like DNA-binding domains"/>
    <property type="match status" value="1"/>
</dbReference>
<feature type="compositionally biased region" description="Basic and acidic residues" evidence="4">
    <location>
        <begin position="1"/>
        <end position="12"/>
    </location>
</feature>